<evidence type="ECO:0000256" key="3">
    <source>
        <dbReference type="ARBA" id="ARBA00023054"/>
    </source>
</evidence>
<feature type="compositionally biased region" description="Low complexity" evidence="7">
    <location>
        <begin position="737"/>
        <end position="749"/>
    </location>
</feature>
<feature type="region of interest" description="Disordered" evidence="7">
    <location>
        <begin position="118"/>
        <end position="157"/>
    </location>
</feature>
<feature type="compositionally biased region" description="Gly residues" evidence="7">
    <location>
        <begin position="991"/>
        <end position="1007"/>
    </location>
</feature>
<feature type="region of interest" description="Disordered" evidence="7">
    <location>
        <begin position="443"/>
        <end position="845"/>
    </location>
</feature>
<keyword evidence="5" id="KW-0804">Transcription</keyword>
<evidence type="ECO:0000256" key="1">
    <source>
        <dbReference type="ARBA" id="ARBA00004049"/>
    </source>
</evidence>
<feature type="region of interest" description="Disordered" evidence="7">
    <location>
        <begin position="1165"/>
        <end position="1199"/>
    </location>
</feature>
<feature type="compositionally biased region" description="Gly residues" evidence="7">
    <location>
        <begin position="1256"/>
        <end position="1287"/>
    </location>
</feature>
<reference evidence="9 10" key="1">
    <citation type="submission" date="2017-03" db="EMBL/GenBank/DDBJ databases">
        <title>WGS assembly of Porphyra umbilicalis.</title>
        <authorList>
            <person name="Brawley S.H."/>
            <person name="Blouin N.A."/>
            <person name="Ficko-Blean E."/>
            <person name="Wheeler G.L."/>
            <person name="Lohr M."/>
            <person name="Goodson H.V."/>
            <person name="Jenkins J.W."/>
            <person name="Blaby-Haas C.E."/>
            <person name="Helliwell K.E."/>
            <person name="Chan C."/>
            <person name="Marriage T."/>
            <person name="Bhattacharya D."/>
            <person name="Klein A.S."/>
            <person name="Badis Y."/>
            <person name="Brodie J."/>
            <person name="Cao Y."/>
            <person name="Collen J."/>
            <person name="Dittami S.M."/>
            <person name="Gachon C.M."/>
            <person name="Green B.R."/>
            <person name="Karpowicz S."/>
            <person name="Kim J.W."/>
            <person name="Kudahl U."/>
            <person name="Lin S."/>
            <person name="Michel G."/>
            <person name="Mittag M."/>
            <person name="Olson B.J."/>
            <person name="Pangilinan J."/>
            <person name="Peng Y."/>
            <person name="Qiu H."/>
            <person name="Shu S."/>
            <person name="Singer J.T."/>
            <person name="Smith A.G."/>
            <person name="Sprecher B.N."/>
            <person name="Wagner V."/>
            <person name="Wang W."/>
            <person name="Wang Z.-Y."/>
            <person name="Yan J."/>
            <person name="Yarish C."/>
            <person name="Zoeuner-Riek S."/>
            <person name="Zhuang Y."/>
            <person name="Zou Y."/>
            <person name="Lindquist E.A."/>
            <person name="Grimwood J."/>
            <person name="Barry K."/>
            <person name="Rokhsar D.S."/>
            <person name="Schmutz J."/>
            <person name="Stiller J.W."/>
            <person name="Grossman A.R."/>
            <person name="Prochnik S.E."/>
        </authorList>
    </citation>
    <scope>NUCLEOTIDE SEQUENCE [LARGE SCALE GENOMIC DNA]</scope>
    <source>
        <strain evidence="9">4086291</strain>
    </source>
</reference>
<feature type="domain" description="RWP-RK" evidence="8">
    <location>
        <begin position="16"/>
        <end position="100"/>
    </location>
</feature>
<evidence type="ECO:0000256" key="4">
    <source>
        <dbReference type="ARBA" id="ARBA00023125"/>
    </source>
</evidence>
<feature type="compositionally biased region" description="Pro residues" evidence="7">
    <location>
        <begin position="381"/>
        <end position="393"/>
    </location>
</feature>
<accession>A0A1X6PE57</accession>
<evidence type="ECO:0000256" key="6">
    <source>
        <dbReference type="ARBA" id="ARBA00023242"/>
    </source>
</evidence>
<feature type="compositionally biased region" description="Basic and acidic residues" evidence="7">
    <location>
        <begin position="609"/>
        <end position="635"/>
    </location>
</feature>
<feature type="compositionally biased region" description="Low complexity" evidence="7">
    <location>
        <begin position="333"/>
        <end position="347"/>
    </location>
</feature>
<dbReference type="Pfam" id="PF02042">
    <property type="entry name" value="RWP-RK"/>
    <property type="match status" value="1"/>
</dbReference>
<keyword evidence="3" id="KW-0175">Coiled coil</keyword>
<feature type="compositionally biased region" description="Gly residues" evidence="7">
    <location>
        <begin position="1119"/>
        <end position="1138"/>
    </location>
</feature>
<dbReference type="Proteomes" id="UP000218209">
    <property type="component" value="Unassembled WGS sequence"/>
</dbReference>
<dbReference type="InterPro" id="IPR044607">
    <property type="entry name" value="RKD-like"/>
</dbReference>
<evidence type="ECO:0000256" key="5">
    <source>
        <dbReference type="ARBA" id="ARBA00023163"/>
    </source>
</evidence>
<evidence type="ECO:0000259" key="8">
    <source>
        <dbReference type="PROSITE" id="PS51519"/>
    </source>
</evidence>
<keyword evidence="4" id="KW-0238">DNA-binding</keyword>
<protein>
    <recommendedName>
        <fullName evidence="8">RWP-RK domain-containing protein</fullName>
    </recommendedName>
</protein>
<proteinExistence type="predicted"/>
<comment type="function">
    <text evidence="1">Putative transcription factor.</text>
</comment>
<feature type="compositionally biased region" description="Gly residues" evidence="7">
    <location>
        <begin position="651"/>
        <end position="679"/>
    </location>
</feature>
<feature type="compositionally biased region" description="Gly residues" evidence="7">
    <location>
        <begin position="562"/>
        <end position="574"/>
    </location>
</feature>
<feature type="compositionally biased region" description="Polar residues" evidence="7">
    <location>
        <begin position="519"/>
        <end position="532"/>
    </location>
</feature>
<dbReference type="PANTHER" id="PTHR46373">
    <property type="entry name" value="PROTEIN RKD4"/>
    <property type="match status" value="1"/>
</dbReference>
<keyword evidence="10" id="KW-1185">Reference proteome</keyword>
<gene>
    <name evidence="9" type="ORF">BU14_0093s0048</name>
</gene>
<feature type="compositionally biased region" description="Gly residues" evidence="7">
    <location>
        <begin position="476"/>
        <end position="490"/>
    </location>
</feature>
<keyword evidence="6" id="KW-0539">Nucleus</keyword>
<dbReference type="GO" id="GO:0003700">
    <property type="term" value="F:DNA-binding transcription factor activity"/>
    <property type="evidence" value="ECO:0007669"/>
    <property type="project" value="InterPro"/>
</dbReference>
<feature type="region of interest" description="Disordered" evidence="7">
    <location>
        <begin position="862"/>
        <end position="1024"/>
    </location>
</feature>
<dbReference type="InterPro" id="IPR003035">
    <property type="entry name" value="RWP-RK_dom"/>
</dbReference>
<keyword evidence="2" id="KW-0805">Transcription regulation</keyword>
<feature type="compositionally biased region" description="Polar residues" evidence="7">
    <location>
        <begin position="1097"/>
        <end position="1110"/>
    </location>
</feature>
<dbReference type="PANTHER" id="PTHR46373:SF2">
    <property type="entry name" value="RWP-RK DOMAIN-CONTAINING PROTEIN"/>
    <property type="match status" value="1"/>
</dbReference>
<dbReference type="GO" id="GO:0003677">
    <property type="term" value="F:DNA binding"/>
    <property type="evidence" value="ECO:0007669"/>
    <property type="project" value="UniProtKB-KW"/>
</dbReference>
<feature type="compositionally biased region" description="Low complexity" evidence="7">
    <location>
        <begin position="365"/>
        <end position="380"/>
    </location>
</feature>
<evidence type="ECO:0000313" key="10">
    <source>
        <dbReference type="Proteomes" id="UP000218209"/>
    </source>
</evidence>
<name>A0A1X6PE57_PORUM</name>
<feature type="region of interest" description="Disordered" evidence="7">
    <location>
        <begin position="1059"/>
        <end position="1153"/>
    </location>
</feature>
<organism evidence="9 10">
    <name type="scientific">Porphyra umbilicalis</name>
    <name type="common">Purple laver</name>
    <name type="synonym">Red alga</name>
    <dbReference type="NCBI Taxonomy" id="2786"/>
    <lineage>
        <taxon>Eukaryota</taxon>
        <taxon>Rhodophyta</taxon>
        <taxon>Bangiophyceae</taxon>
        <taxon>Bangiales</taxon>
        <taxon>Bangiaceae</taxon>
        <taxon>Porphyra</taxon>
    </lineage>
</organism>
<sequence>MESGGHLRVSDSGDEGNGNMSAGASVANKSKNLSIADLMSCFHLPINDAAKQLGTCVTVLKKQCRRHGVKRWPYRKLVSIDKLIEKMEKEQTTADDKEYYQHELHTLHQRKEHIFRSAGNVAAATPSRAAKGTSSATSDGAQTPSSPAAQSRADGSAALDATPALRDPAYALSTAGAPFGVRGAPLPQPQAAAAAAAAAAATQQQRMAAASFEQLPFPLGGMDAPLYPGAPAVGQPPPPPPYPGFPFGMPFGPGGYPLPPPPGGVMPGGPPPPLPPTPSSRPPGSFPVPVCVMYGCECFSTGVPTSQMHFLSSMPFAPPPPPIMPPVDGFGGAFRPPGAAPGAPGAPLKADTPATGSGGVTQRLPATSGAPAAAASSSAAPTPPPPPPPPPPGVRNFPVYGDPRAYPFHYGAGPAGVPPAFGAGTLGGAGAGALPPPWMAGGAAARGAAAGGGEASTTPHAGGPAGAPPLTPKTPTGGGGGGGGGGGVVVGDGVDADARGGGGVGPPPSARRPMRTGMASGSASDHTSTPRLGNTPARLAGGGARAAPRREPSGEEQLHSGSGRGGDGSGGGGVVADRTAGGAAARQVPLPTAVGRRGTPGGLVGPGDRIGDRRRGLAESPHGEDPPNESAELRRGARQPASQEEGDGAGRRAGGSGVGVGVAGSVGGGGGGSGSGSGSGSNMELGSGSGSASGDGNGSGDGTGSGDGNGSGDGSGSGDGNGSGSGTGMGGDGGSGAEAPDAARHAAAARMLPRHRSSKSPADTAASDTGMDAAMSTVPPVVKPGVRPSAPVEPAGRDAPSSSAAAAAAAADGGGSGVVQPPAAPASAPPSAAGAAAHKRPRNASRHADAYFPHRAGSTEATGMAAAASATGRFRGTPTGSGVGHAGGGSAIGAGGSGAVGMDGAEAARQSGHDTGGSVQGSGSGSRAMFVRGDSPPVAVGRPLAGPAGATTHGSPHIGNSGRGAAAHGRHHHHHHHHHHVLRVGASGRPVGPGGVVVGGGGGVVDGGGHRISSGGTPLGSGGGGGGGRVFGSLSAAAAADAAASAAATAAAARRVAAKRAERSSDRDDAGEDGSGDGGSGAGDSADLPPAKRTRKSTTPPSGDAGTSGSDVCDRRGAVLGGGCDGGGGSGGPGGRAGVAGAKGATSNVGRERPQVVAALGAATGKRLLPPSQPPLHGEGSNGSSSSASGSSRSVAARRVERTTSACTALRLALWTASRGLVVTLATGDASLLRCVGVPAVGEAIPLSHRLPADVVGGGRGGSGGSSGGSGSDGGTGSGGDGGGRPGGAPATVGSSSRLSHLRPIGLQPQSYARAVAGERVEWTFEAGDRRFLQVLTPVRGDRGDVCALSGMCVELCAGAEGGHAADGDMVVAA</sequence>
<feature type="region of interest" description="Disordered" evidence="7">
    <location>
        <begin position="1"/>
        <end position="23"/>
    </location>
</feature>
<feature type="compositionally biased region" description="Gly residues" evidence="7">
    <location>
        <begin position="687"/>
        <end position="736"/>
    </location>
</feature>
<feature type="compositionally biased region" description="Low complexity" evidence="7">
    <location>
        <begin position="797"/>
        <end position="811"/>
    </location>
</feature>
<dbReference type="OrthoDB" id="6118at2759"/>
<feature type="region of interest" description="Disordered" evidence="7">
    <location>
        <begin position="330"/>
        <end position="398"/>
    </location>
</feature>
<evidence type="ECO:0000256" key="2">
    <source>
        <dbReference type="ARBA" id="ARBA00023015"/>
    </source>
</evidence>
<feature type="compositionally biased region" description="Low complexity" evidence="7">
    <location>
        <begin position="862"/>
        <end position="877"/>
    </location>
</feature>
<dbReference type="PROSITE" id="PS51519">
    <property type="entry name" value="RWP_RK"/>
    <property type="match status" value="1"/>
</dbReference>
<feature type="compositionally biased region" description="Gly residues" evidence="7">
    <location>
        <begin position="879"/>
        <end position="901"/>
    </location>
</feature>
<evidence type="ECO:0000256" key="7">
    <source>
        <dbReference type="SAM" id="MobiDB-lite"/>
    </source>
</evidence>
<feature type="region of interest" description="Disordered" evidence="7">
    <location>
        <begin position="256"/>
        <end position="281"/>
    </location>
</feature>
<feature type="compositionally biased region" description="Polar residues" evidence="7">
    <location>
        <begin position="132"/>
        <end position="149"/>
    </location>
</feature>
<feature type="compositionally biased region" description="Gly residues" evidence="7">
    <location>
        <begin position="914"/>
        <end position="924"/>
    </location>
</feature>
<feature type="compositionally biased region" description="Basic and acidic residues" evidence="7">
    <location>
        <begin position="1059"/>
        <end position="1068"/>
    </location>
</feature>
<dbReference type="EMBL" id="KV918800">
    <property type="protein sequence ID" value="OSX79005.1"/>
    <property type="molecule type" value="Genomic_DNA"/>
</dbReference>
<feature type="compositionally biased region" description="Basic and acidic residues" evidence="7">
    <location>
        <begin position="548"/>
        <end position="558"/>
    </location>
</feature>
<feature type="compositionally biased region" description="Basic residues" evidence="7">
    <location>
        <begin position="968"/>
        <end position="982"/>
    </location>
</feature>
<feature type="region of interest" description="Disordered" evidence="7">
    <location>
        <begin position="1251"/>
        <end position="1299"/>
    </location>
</feature>
<evidence type="ECO:0000313" key="9">
    <source>
        <dbReference type="EMBL" id="OSX79005.1"/>
    </source>
</evidence>
<feature type="compositionally biased region" description="Low complexity" evidence="7">
    <location>
        <begin position="1182"/>
        <end position="1197"/>
    </location>
</feature>